<dbReference type="AlphaFoldDB" id="A0A0C2CQN8"/>
<dbReference type="EMBL" id="JMCC02000155">
    <property type="protein sequence ID" value="KIG12035.1"/>
    <property type="molecule type" value="Genomic_DNA"/>
</dbReference>
<evidence type="ECO:0000313" key="3">
    <source>
        <dbReference type="Proteomes" id="UP000031599"/>
    </source>
</evidence>
<evidence type="ECO:0000256" key="1">
    <source>
        <dbReference type="SAM" id="Phobius"/>
    </source>
</evidence>
<protein>
    <submittedName>
        <fullName evidence="2">Uncharacterized protein</fullName>
    </submittedName>
</protein>
<feature type="transmembrane region" description="Helical" evidence="1">
    <location>
        <begin position="178"/>
        <end position="201"/>
    </location>
</feature>
<feature type="transmembrane region" description="Helical" evidence="1">
    <location>
        <begin position="83"/>
        <end position="101"/>
    </location>
</feature>
<feature type="transmembrane region" description="Helical" evidence="1">
    <location>
        <begin position="14"/>
        <end position="35"/>
    </location>
</feature>
<sequence>MLEVMMGPPGSDSLAELCIGITAGLAVGLPAMRWYAGVRGNEPVPSRRAATLRSGVAMLAWLVLTAALAGKGVLANFDRFPPPVMPVVLASFALTFVLAFSRFGERLARDLPLALLVGYQGFRVVVEIMLHEAGDQGVIGQQMTWSGFNFDVVTGLTALVLGVWLWRRDPGKPQPRALLWAWNLLGLGLLFTIVMIAILSMPTPLRQFDGPPNVFVGYFPFVWLPTVMVTAALFGHLLMFRRLLAIGRSPTV</sequence>
<accession>A0A0C2CQN8</accession>
<feature type="transmembrane region" description="Helical" evidence="1">
    <location>
        <begin position="221"/>
        <end position="240"/>
    </location>
</feature>
<dbReference type="RefSeq" id="WP_052558590.1">
    <property type="nucleotide sequence ID" value="NZ_JMCC02000155.1"/>
</dbReference>
<dbReference type="Proteomes" id="UP000031599">
    <property type="component" value="Unassembled WGS sequence"/>
</dbReference>
<keyword evidence="1" id="KW-0812">Transmembrane</keyword>
<evidence type="ECO:0000313" key="2">
    <source>
        <dbReference type="EMBL" id="KIG12035.1"/>
    </source>
</evidence>
<proteinExistence type="predicted"/>
<name>A0A0C2CQN8_9BACT</name>
<reference evidence="2 3" key="1">
    <citation type="submission" date="2014-12" db="EMBL/GenBank/DDBJ databases">
        <title>Genome assembly of Enhygromyxa salina DSM 15201.</title>
        <authorList>
            <person name="Sharma G."/>
            <person name="Subramanian S."/>
        </authorList>
    </citation>
    <scope>NUCLEOTIDE SEQUENCE [LARGE SCALE GENOMIC DNA]</scope>
    <source>
        <strain evidence="2 3">DSM 15201</strain>
    </source>
</reference>
<feature type="transmembrane region" description="Helical" evidence="1">
    <location>
        <begin position="113"/>
        <end position="131"/>
    </location>
</feature>
<comment type="caution">
    <text evidence="2">The sequence shown here is derived from an EMBL/GenBank/DDBJ whole genome shotgun (WGS) entry which is preliminary data.</text>
</comment>
<keyword evidence="1" id="KW-0472">Membrane</keyword>
<feature type="transmembrane region" description="Helical" evidence="1">
    <location>
        <begin position="143"/>
        <end position="166"/>
    </location>
</feature>
<keyword evidence="1" id="KW-1133">Transmembrane helix</keyword>
<gene>
    <name evidence="2" type="ORF">DB30_02090</name>
</gene>
<feature type="transmembrane region" description="Helical" evidence="1">
    <location>
        <begin position="56"/>
        <end position="77"/>
    </location>
</feature>
<organism evidence="2 3">
    <name type="scientific">Enhygromyxa salina</name>
    <dbReference type="NCBI Taxonomy" id="215803"/>
    <lineage>
        <taxon>Bacteria</taxon>
        <taxon>Pseudomonadati</taxon>
        <taxon>Myxococcota</taxon>
        <taxon>Polyangia</taxon>
        <taxon>Nannocystales</taxon>
        <taxon>Nannocystaceae</taxon>
        <taxon>Enhygromyxa</taxon>
    </lineage>
</organism>